<dbReference type="Proteomes" id="UP001153954">
    <property type="component" value="Unassembled WGS sequence"/>
</dbReference>
<dbReference type="PANTHER" id="PTHR33327">
    <property type="entry name" value="ENDONUCLEASE"/>
    <property type="match status" value="1"/>
</dbReference>
<dbReference type="AlphaFoldDB" id="A0AAU9UP16"/>
<reference evidence="1" key="1">
    <citation type="submission" date="2022-03" db="EMBL/GenBank/DDBJ databases">
        <authorList>
            <person name="Tunstrom K."/>
        </authorList>
    </citation>
    <scope>NUCLEOTIDE SEQUENCE</scope>
</reference>
<sequence>MLYSTLTYYLYNPHENKPYQVIRERLITAYEESDNQQFQKLPSELELGDQKSSHLLRRMRDLTRDKIPDATLRILWTNHLPPHIRSVLAVSDTFSTKTALEELALFADKMLEQHRDVAAISTTLPPQTSAFQIADTQFLLNEIRKRRIKSKTIVPKLQKKPFSKPQQ</sequence>
<comment type="caution">
    <text evidence="1">The sequence shown here is derived from an EMBL/GenBank/DDBJ whole genome shotgun (WGS) entry which is preliminary data.</text>
</comment>
<evidence type="ECO:0000313" key="2">
    <source>
        <dbReference type="Proteomes" id="UP001153954"/>
    </source>
</evidence>
<name>A0AAU9UP16_EUPED</name>
<dbReference type="EMBL" id="CAKOGL010000022">
    <property type="protein sequence ID" value="CAH2099622.1"/>
    <property type="molecule type" value="Genomic_DNA"/>
</dbReference>
<dbReference type="PANTHER" id="PTHR33327:SF3">
    <property type="entry name" value="RNA-DIRECTED DNA POLYMERASE"/>
    <property type="match status" value="1"/>
</dbReference>
<accession>A0AAU9UP16</accession>
<gene>
    <name evidence="1" type="ORF">EEDITHA_LOCUS14574</name>
</gene>
<keyword evidence="2" id="KW-1185">Reference proteome</keyword>
<proteinExistence type="predicted"/>
<organism evidence="1 2">
    <name type="scientific">Euphydryas editha</name>
    <name type="common">Edith's checkerspot</name>
    <dbReference type="NCBI Taxonomy" id="104508"/>
    <lineage>
        <taxon>Eukaryota</taxon>
        <taxon>Metazoa</taxon>
        <taxon>Ecdysozoa</taxon>
        <taxon>Arthropoda</taxon>
        <taxon>Hexapoda</taxon>
        <taxon>Insecta</taxon>
        <taxon>Pterygota</taxon>
        <taxon>Neoptera</taxon>
        <taxon>Endopterygota</taxon>
        <taxon>Lepidoptera</taxon>
        <taxon>Glossata</taxon>
        <taxon>Ditrysia</taxon>
        <taxon>Papilionoidea</taxon>
        <taxon>Nymphalidae</taxon>
        <taxon>Nymphalinae</taxon>
        <taxon>Euphydryas</taxon>
    </lineage>
</organism>
<protein>
    <submittedName>
        <fullName evidence="1">Uncharacterized protein</fullName>
    </submittedName>
</protein>
<evidence type="ECO:0000313" key="1">
    <source>
        <dbReference type="EMBL" id="CAH2099622.1"/>
    </source>
</evidence>